<dbReference type="SUPFAM" id="SSF51430">
    <property type="entry name" value="NAD(P)-linked oxidoreductase"/>
    <property type="match status" value="1"/>
</dbReference>
<dbReference type="AlphaFoldDB" id="A0A6J7AI06"/>
<dbReference type="FunFam" id="3.20.20.100:FF:000004">
    <property type="entry name" value="Oxidoreductase, aldo/keto reductase"/>
    <property type="match status" value="1"/>
</dbReference>
<dbReference type="Pfam" id="PF00248">
    <property type="entry name" value="Aldo_ket_red"/>
    <property type="match status" value="1"/>
</dbReference>
<accession>A0A6J7AI06</accession>
<dbReference type="CDD" id="cd19091">
    <property type="entry name" value="AKR_PsAKR"/>
    <property type="match status" value="1"/>
</dbReference>
<dbReference type="PANTHER" id="PTHR43364:SF18">
    <property type="entry name" value="OXIDOREDUCTASE"/>
    <property type="match status" value="1"/>
</dbReference>
<dbReference type="GO" id="GO:0005829">
    <property type="term" value="C:cytosol"/>
    <property type="evidence" value="ECO:0007669"/>
    <property type="project" value="TreeGrafter"/>
</dbReference>
<evidence type="ECO:0000259" key="3">
    <source>
        <dbReference type="Pfam" id="PF00248"/>
    </source>
</evidence>
<dbReference type="InterPro" id="IPR023210">
    <property type="entry name" value="NADP_OxRdtase_dom"/>
</dbReference>
<dbReference type="InterPro" id="IPR036812">
    <property type="entry name" value="NAD(P)_OxRdtase_dom_sf"/>
</dbReference>
<feature type="domain" description="NADP-dependent oxidoreductase" evidence="3">
    <location>
        <begin position="21"/>
        <end position="318"/>
    </location>
</feature>
<evidence type="ECO:0000256" key="2">
    <source>
        <dbReference type="SAM" id="MobiDB-lite"/>
    </source>
</evidence>
<evidence type="ECO:0000256" key="1">
    <source>
        <dbReference type="ARBA" id="ARBA00023002"/>
    </source>
</evidence>
<dbReference type="PRINTS" id="PR00069">
    <property type="entry name" value="ALDKETRDTASE"/>
</dbReference>
<dbReference type="PANTHER" id="PTHR43364">
    <property type="entry name" value="NADH-SPECIFIC METHYLGLYOXAL REDUCTASE-RELATED"/>
    <property type="match status" value="1"/>
</dbReference>
<proteinExistence type="predicted"/>
<evidence type="ECO:0000313" key="4">
    <source>
        <dbReference type="EMBL" id="CAB4832487.1"/>
    </source>
</evidence>
<organism evidence="4">
    <name type="scientific">freshwater metagenome</name>
    <dbReference type="NCBI Taxonomy" id="449393"/>
    <lineage>
        <taxon>unclassified sequences</taxon>
        <taxon>metagenomes</taxon>
        <taxon>ecological metagenomes</taxon>
    </lineage>
</organism>
<dbReference type="InterPro" id="IPR050523">
    <property type="entry name" value="AKR_Detox_Biosynth"/>
</dbReference>
<dbReference type="GO" id="GO:0016491">
    <property type="term" value="F:oxidoreductase activity"/>
    <property type="evidence" value="ECO:0007669"/>
    <property type="project" value="UniProtKB-KW"/>
</dbReference>
<gene>
    <name evidence="4" type="ORF">UFOPK3139_01659</name>
</gene>
<protein>
    <submittedName>
        <fullName evidence="4">Unannotated protein</fullName>
    </submittedName>
</protein>
<dbReference type="InterPro" id="IPR020471">
    <property type="entry name" value="AKR"/>
</dbReference>
<reference evidence="4" key="1">
    <citation type="submission" date="2020-05" db="EMBL/GenBank/DDBJ databases">
        <authorList>
            <person name="Chiriac C."/>
            <person name="Salcher M."/>
            <person name="Ghai R."/>
            <person name="Kavagutti S V."/>
        </authorList>
    </citation>
    <scope>NUCLEOTIDE SEQUENCE</scope>
</reference>
<keyword evidence="1" id="KW-0560">Oxidoreductase</keyword>
<feature type="region of interest" description="Disordered" evidence="2">
    <location>
        <begin position="336"/>
        <end position="355"/>
    </location>
</feature>
<dbReference type="Gene3D" id="3.20.20.100">
    <property type="entry name" value="NADP-dependent oxidoreductase domain"/>
    <property type="match status" value="1"/>
</dbReference>
<name>A0A6J7AI06_9ZZZZ</name>
<dbReference type="EMBL" id="CAFABA010000066">
    <property type="protein sequence ID" value="CAB4832487.1"/>
    <property type="molecule type" value="Genomic_DNA"/>
</dbReference>
<sequence>MEHRFLGASGLRVSAFALGTMGFGGAATGGWVATIDEHAAREQVRCALDAGVNLFDTANGYSKGESERLLGLALGPDRDRVLVSTKVHSRVGDGPNDAGQSRWHVMRACEDSLRRLGTDRIDIYHVHGFDGCTPLDETLRALDDLVRAGKVRYVACSNFAAWQITKALGISQRLGLERFVATQSYYSLVARELENELLPMCADQGVGVLVWSPLAGGFLSGKFMRDADAPGDTRRGMIGELGVGHIDVERGYATLDVAREIAHARGASVAQVALNWLRSRPEVSSVIIGARTTEQLADNLAAATWTLSPDEVALLDATSEPVRPYPTWYQRQFTAERSSRNGAPPGAFSYRFTTD</sequence>